<evidence type="ECO:0000256" key="3">
    <source>
        <dbReference type="SAM" id="MobiDB-lite"/>
    </source>
</evidence>
<dbReference type="GO" id="GO:0005737">
    <property type="term" value="C:cytoplasm"/>
    <property type="evidence" value="ECO:0007669"/>
    <property type="project" value="TreeGrafter"/>
</dbReference>
<dbReference type="GO" id="GO:0046872">
    <property type="term" value="F:metal ion binding"/>
    <property type="evidence" value="ECO:0007669"/>
    <property type="project" value="UniProtKB-KW"/>
</dbReference>
<dbReference type="EMBL" id="LAZR01000405">
    <property type="protein sequence ID" value="KKN70321.1"/>
    <property type="molecule type" value="Genomic_DNA"/>
</dbReference>
<accession>A0A0F9V9V4</accession>
<dbReference type="GO" id="GO:0008484">
    <property type="term" value="F:sulfuric ester hydrolase activity"/>
    <property type="evidence" value="ECO:0007669"/>
    <property type="project" value="TreeGrafter"/>
</dbReference>
<dbReference type="PANTHER" id="PTHR45953:SF1">
    <property type="entry name" value="IDURONATE 2-SULFATASE"/>
    <property type="match status" value="1"/>
</dbReference>
<dbReference type="Pfam" id="PF00884">
    <property type="entry name" value="Sulfatase"/>
    <property type="match status" value="1"/>
</dbReference>
<keyword evidence="2" id="KW-0378">Hydrolase</keyword>
<dbReference type="AlphaFoldDB" id="A0A0F9V9V4"/>
<feature type="region of interest" description="Disordered" evidence="3">
    <location>
        <begin position="402"/>
        <end position="432"/>
    </location>
</feature>
<dbReference type="PANTHER" id="PTHR45953">
    <property type="entry name" value="IDURONATE 2-SULFATASE"/>
    <property type="match status" value="1"/>
</dbReference>
<name>A0A0F9V9V4_9ZZZZ</name>
<reference evidence="5" key="1">
    <citation type="journal article" date="2015" name="Nature">
        <title>Complex archaea that bridge the gap between prokaryotes and eukaryotes.</title>
        <authorList>
            <person name="Spang A."/>
            <person name="Saw J.H."/>
            <person name="Jorgensen S.L."/>
            <person name="Zaremba-Niedzwiedzka K."/>
            <person name="Martijn J."/>
            <person name="Lind A.E."/>
            <person name="van Eijk R."/>
            <person name="Schleper C."/>
            <person name="Guy L."/>
            <person name="Ettema T.J."/>
        </authorList>
    </citation>
    <scope>NUCLEOTIDE SEQUENCE</scope>
</reference>
<organism evidence="5">
    <name type="scientific">marine sediment metagenome</name>
    <dbReference type="NCBI Taxonomy" id="412755"/>
    <lineage>
        <taxon>unclassified sequences</taxon>
        <taxon>metagenomes</taxon>
        <taxon>ecological metagenomes</taxon>
    </lineage>
</organism>
<evidence type="ECO:0000259" key="4">
    <source>
        <dbReference type="Pfam" id="PF00884"/>
    </source>
</evidence>
<dbReference type="InterPro" id="IPR017850">
    <property type="entry name" value="Alkaline_phosphatase_core_sf"/>
</dbReference>
<dbReference type="InterPro" id="IPR000917">
    <property type="entry name" value="Sulfatase_N"/>
</dbReference>
<evidence type="ECO:0000256" key="2">
    <source>
        <dbReference type="ARBA" id="ARBA00022801"/>
    </source>
</evidence>
<proteinExistence type="predicted"/>
<sequence>MARPNILYLHSHDTGRYIQPYGHAVETPALQRFAEQSVLFRQAFCAAPTCSASRAALLFGRSAHSAGMLGLTNRGFWPSDYNGHLANTLKAGGYTTAVAGMQNVAPTTEMIGYDRILADMGATDTIRVDAAQRFLADPPQPFFLSVGFTATHRDFPQPQPPDDPRFCKPPAPLPDTPETRYDMAAFNTIARQLDDCMGSVLAALDEAGLADNTLVICTTDHGIAFPLMKCNMTDHGLAVMLMLRGPGIPEGGHVCNALVSQIDLYPTVCEIAGIDPPDCLEGKSLMPLLNGEADEINDAIFAGVTFHAAYEPMRAVRTRRWKYIRRFDDRGRCVLPNCDDSPSKDVLIAAGWADRPLAKEELYDLTFDPNETNNLVAAPAHAAILEDMRNRLAAWMKQTDDPLLAGPVTPPPTAQLNDPDGLSPGDPFIIAP</sequence>
<dbReference type="SUPFAM" id="SSF53649">
    <property type="entry name" value="Alkaline phosphatase-like"/>
    <property type="match status" value="1"/>
</dbReference>
<dbReference type="Gene3D" id="3.40.720.10">
    <property type="entry name" value="Alkaline Phosphatase, subunit A"/>
    <property type="match status" value="1"/>
</dbReference>
<keyword evidence="1" id="KW-0479">Metal-binding</keyword>
<comment type="caution">
    <text evidence="5">The sequence shown here is derived from an EMBL/GenBank/DDBJ whole genome shotgun (WGS) entry which is preliminary data.</text>
</comment>
<gene>
    <name evidence="5" type="ORF">LCGC14_0431870</name>
</gene>
<feature type="domain" description="Sulfatase N-terminal" evidence="4">
    <location>
        <begin position="4"/>
        <end position="274"/>
    </location>
</feature>
<evidence type="ECO:0000256" key="1">
    <source>
        <dbReference type="ARBA" id="ARBA00022723"/>
    </source>
</evidence>
<dbReference type="CDD" id="cd16027">
    <property type="entry name" value="SGSH"/>
    <property type="match status" value="1"/>
</dbReference>
<evidence type="ECO:0000313" key="5">
    <source>
        <dbReference type="EMBL" id="KKN70321.1"/>
    </source>
</evidence>
<protein>
    <recommendedName>
        <fullName evidence="4">Sulfatase N-terminal domain-containing protein</fullName>
    </recommendedName>
</protein>